<dbReference type="PANTHER" id="PTHR43233:SF1">
    <property type="entry name" value="FAMILY N-ACETYLTRANSFERASE, PUTATIVE (AFU_ORTHOLOGUE AFUA_6G03350)-RELATED"/>
    <property type="match status" value="1"/>
</dbReference>
<proteinExistence type="predicted"/>
<reference evidence="2 3" key="1">
    <citation type="submission" date="2019-09" db="EMBL/GenBank/DDBJ databases">
        <title>Draft genome sequence of Ginsengibacter sp. BR5-29.</title>
        <authorList>
            <person name="Im W.-T."/>
        </authorList>
    </citation>
    <scope>NUCLEOTIDE SEQUENCE [LARGE SCALE GENOMIC DNA]</scope>
    <source>
        <strain evidence="2 3">BR5-29</strain>
    </source>
</reference>
<dbReference type="RefSeq" id="WP_150416324.1">
    <property type="nucleotide sequence ID" value="NZ_VYQF01000007.1"/>
</dbReference>
<dbReference type="EMBL" id="VYQF01000007">
    <property type="protein sequence ID" value="KAA9036582.1"/>
    <property type="molecule type" value="Genomic_DNA"/>
</dbReference>
<feature type="domain" description="N-acetyltransferase" evidence="1">
    <location>
        <begin position="7"/>
        <end position="132"/>
    </location>
</feature>
<accession>A0A5J5IE31</accession>
<evidence type="ECO:0000313" key="3">
    <source>
        <dbReference type="Proteomes" id="UP000326903"/>
    </source>
</evidence>
<comment type="caution">
    <text evidence="2">The sequence shown here is derived from an EMBL/GenBank/DDBJ whole genome shotgun (WGS) entry which is preliminary data.</text>
</comment>
<dbReference type="PANTHER" id="PTHR43233">
    <property type="entry name" value="FAMILY N-ACETYLTRANSFERASE, PUTATIVE (AFU_ORTHOLOGUE AFUA_6G03350)-RELATED"/>
    <property type="match status" value="1"/>
</dbReference>
<dbReference type="AlphaFoldDB" id="A0A5J5IE31"/>
<keyword evidence="3" id="KW-1185">Reference proteome</keyword>
<keyword evidence="2" id="KW-0808">Transferase</keyword>
<dbReference type="SUPFAM" id="SSF55729">
    <property type="entry name" value="Acyl-CoA N-acyltransferases (Nat)"/>
    <property type="match status" value="1"/>
</dbReference>
<protein>
    <submittedName>
        <fullName evidence="2">GNAT family N-acetyltransferase</fullName>
    </submittedName>
</protein>
<dbReference type="CDD" id="cd04301">
    <property type="entry name" value="NAT_SF"/>
    <property type="match status" value="1"/>
</dbReference>
<dbReference type="Pfam" id="PF13673">
    <property type="entry name" value="Acetyltransf_10"/>
    <property type="match status" value="1"/>
</dbReference>
<sequence length="132" mass="15041">MEITYKLDIIPYAEKIIDLYKSSGINRPITDKERIAKMYANSNLIITAWDVSKLVGISRSLTDFCYSCYLSDLAVRKEYQKHGIGKKLIALTKEKIGEHTMLLLLAAPAAMDYYPKVGFENVENGFIIKRTK</sequence>
<dbReference type="Proteomes" id="UP000326903">
    <property type="component" value="Unassembled WGS sequence"/>
</dbReference>
<dbReference type="Gene3D" id="3.40.630.30">
    <property type="match status" value="1"/>
</dbReference>
<dbReference type="PROSITE" id="PS51186">
    <property type="entry name" value="GNAT"/>
    <property type="match status" value="1"/>
</dbReference>
<gene>
    <name evidence="2" type="ORF">FW778_18370</name>
</gene>
<dbReference type="GO" id="GO:0016747">
    <property type="term" value="F:acyltransferase activity, transferring groups other than amino-acyl groups"/>
    <property type="evidence" value="ECO:0007669"/>
    <property type="project" value="InterPro"/>
</dbReference>
<evidence type="ECO:0000313" key="2">
    <source>
        <dbReference type="EMBL" id="KAA9036582.1"/>
    </source>
</evidence>
<organism evidence="2 3">
    <name type="scientific">Ginsengibacter hankyongi</name>
    <dbReference type="NCBI Taxonomy" id="2607284"/>
    <lineage>
        <taxon>Bacteria</taxon>
        <taxon>Pseudomonadati</taxon>
        <taxon>Bacteroidota</taxon>
        <taxon>Chitinophagia</taxon>
        <taxon>Chitinophagales</taxon>
        <taxon>Chitinophagaceae</taxon>
        <taxon>Ginsengibacter</taxon>
    </lineage>
</organism>
<name>A0A5J5IE31_9BACT</name>
<dbReference type="InterPro" id="IPR016181">
    <property type="entry name" value="Acyl_CoA_acyltransferase"/>
</dbReference>
<dbReference type="InterPro" id="IPR000182">
    <property type="entry name" value="GNAT_dom"/>
</dbReference>
<dbReference type="InterPro" id="IPR053144">
    <property type="entry name" value="Acetyltransferase_Butenolide"/>
</dbReference>
<evidence type="ECO:0000259" key="1">
    <source>
        <dbReference type="PROSITE" id="PS51186"/>
    </source>
</evidence>